<dbReference type="InterPro" id="IPR017926">
    <property type="entry name" value="GATASE"/>
</dbReference>
<dbReference type="InterPro" id="IPR029062">
    <property type="entry name" value="Class_I_gatase-like"/>
</dbReference>
<dbReference type="SUPFAM" id="SSF52317">
    <property type="entry name" value="Class I glutamine amidotransferase-like"/>
    <property type="match status" value="1"/>
</dbReference>
<feature type="domain" description="Glutamine amidotransferase" evidence="2">
    <location>
        <begin position="3"/>
        <end position="185"/>
    </location>
</feature>
<dbReference type="NCBIfam" id="TIGR00566">
    <property type="entry name" value="trpG_papA"/>
    <property type="match status" value="1"/>
</dbReference>
<keyword evidence="1" id="KW-0315">Glutamine amidotransferase</keyword>
<dbReference type="PROSITE" id="PS51273">
    <property type="entry name" value="GATASE_TYPE_1"/>
    <property type="match status" value="1"/>
</dbReference>
<gene>
    <name evidence="3" type="primary">pabA</name>
    <name evidence="3" type="ORF">GCM10008935_23270</name>
</gene>
<sequence length="198" mass="22085">MIVMIDHYDSFTYNLVDYFEQMGVEVKVVKHDQISVSELMALNPEAVIFSPGPGNPDDVLNSLTILQAVQNKLPVLGVCLGFQIVVQAFGGMIEEANVPMHGKVEWVVHDEDQIYTDIDSPTAVTRYHSLIARKENMPDVLKITGQTDCGEVMSVRHKYLPIEAVQFHPEAILTTYGLKMIENFVAGHGLTRQVSRGE</sequence>
<evidence type="ECO:0000313" key="3">
    <source>
        <dbReference type="EMBL" id="GAA0466704.1"/>
    </source>
</evidence>
<dbReference type="Pfam" id="PF00117">
    <property type="entry name" value="GATase"/>
    <property type="match status" value="1"/>
</dbReference>
<proteinExistence type="predicted"/>
<comment type="caution">
    <text evidence="3">The sequence shown here is derived from an EMBL/GenBank/DDBJ whole genome shotgun (WGS) entry which is preliminary data.</text>
</comment>
<evidence type="ECO:0000256" key="1">
    <source>
        <dbReference type="ARBA" id="ARBA00022962"/>
    </source>
</evidence>
<evidence type="ECO:0000259" key="2">
    <source>
        <dbReference type="Pfam" id="PF00117"/>
    </source>
</evidence>
<accession>A0ABN1A3T0</accession>
<dbReference type="InterPro" id="IPR050472">
    <property type="entry name" value="Anth_synth/Amidotransfase"/>
</dbReference>
<reference evidence="3 4" key="1">
    <citation type="journal article" date="2019" name="Int. J. Syst. Evol. Microbiol.">
        <title>The Global Catalogue of Microorganisms (GCM) 10K type strain sequencing project: providing services to taxonomists for standard genome sequencing and annotation.</title>
        <authorList>
            <consortium name="The Broad Institute Genomics Platform"/>
            <consortium name="The Broad Institute Genome Sequencing Center for Infectious Disease"/>
            <person name="Wu L."/>
            <person name="Ma J."/>
        </authorList>
    </citation>
    <scope>NUCLEOTIDE SEQUENCE [LARGE SCALE GENOMIC DNA]</scope>
    <source>
        <strain evidence="3 4">JCM 14193</strain>
    </source>
</reference>
<dbReference type="PRINTS" id="PR00097">
    <property type="entry name" value="ANTSNTHASEII"/>
</dbReference>
<protein>
    <submittedName>
        <fullName evidence="3">Aminodeoxychorismate/anthranilate synthase component II</fullName>
    </submittedName>
</protein>
<dbReference type="EMBL" id="BAAACZ010000018">
    <property type="protein sequence ID" value="GAA0466704.1"/>
    <property type="molecule type" value="Genomic_DNA"/>
</dbReference>
<dbReference type="PRINTS" id="PR00099">
    <property type="entry name" value="CPSGATASE"/>
</dbReference>
<dbReference type="CDD" id="cd01743">
    <property type="entry name" value="GATase1_Anthranilate_Synthase"/>
    <property type="match status" value="1"/>
</dbReference>
<dbReference type="PANTHER" id="PTHR43418">
    <property type="entry name" value="MULTIFUNCTIONAL TRYPTOPHAN BIOSYNTHESIS PROTEIN-RELATED"/>
    <property type="match status" value="1"/>
</dbReference>
<keyword evidence="4" id="KW-1185">Reference proteome</keyword>
<dbReference type="Proteomes" id="UP001500740">
    <property type="component" value="Unassembled WGS sequence"/>
</dbReference>
<dbReference type="PRINTS" id="PR00096">
    <property type="entry name" value="GATASE"/>
</dbReference>
<dbReference type="RefSeq" id="WP_343783724.1">
    <property type="nucleotide sequence ID" value="NZ_BAAACZ010000018.1"/>
</dbReference>
<evidence type="ECO:0000313" key="4">
    <source>
        <dbReference type="Proteomes" id="UP001500740"/>
    </source>
</evidence>
<dbReference type="PANTHER" id="PTHR43418:SF4">
    <property type="entry name" value="MULTIFUNCTIONAL TRYPTOPHAN BIOSYNTHESIS PROTEIN"/>
    <property type="match status" value="1"/>
</dbReference>
<organism evidence="3 4">
    <name type="scientific">Alkalibacillus silvisoli</name>
    <dbReference type="NCBI Taxonomy" id="392823"/>
    <lineage>
        <taxon>Bacteria</taxon>
        <taxon>Bacillati</taxon>
        <taxon>Bacillota</taxon>
        <taxon>Bacilli</taxon>
        <taxon>Bacillales</taxon>
        <taxon>Bacillaceae</taxon>
        <taxon>Alkalibacillus</taxon>
    </lineage>
</organism>
<dbReference type="Gene3D" id="3.40.50.880">
    <property type="match status" value="1"/>
</dbReference>
<dbReference type="InterPro" id="IPR006221">
    <property type="entry name" value="TrpG/PapA_dom"/>
</dbReference>
<name>A0ABN1A3T0_9BACI</name>